<feature type="repeat" description="ANK" evidence="3">
    <location>
        <begin position="201"/>
        <end position="233"/>
    </location>
</feature>
<dbReference type="AlphaFoldDB" id="A0A6A6RWT2"/>
<organism evidence="4 5">
    <name type="scientific">Massarina eburnea CBS 473.64</name>
    <dbReference type="NCBI Taxonomy" id="1395130"/>
    <lineage>
        <taxon>Eukaryota</taxon>
        <taxon>Fungi</taxon>
        <taxon>Dikarya</taxon>
        <taxon>Ascomycota</taxon>
        <taxon>Pezizomycotina</taxon>
        <taxon>Dothideomycetes</taxon>
        <taxon>Pleosporomycetidae</taxon>
        <taxon>Pleosporales</taxon>
        <taxon>Massarineae</taxon>
        <taxon>Massarinaceae</taxon>
        <taxon>Massarina</taxon>
    </lineage>
</organism>
<evidence type="ECO:0000256" key="1">
    <source>
        <dbReference type="ARBA" id="ARBA00022737"/>
    </source>
</evidence>
<dbReference type="Pfam" id="PF00023">
    <property type="entry name" value="Ank"/>
    <property type="match status" value="1"/>
</dbReference>
<keyword evidence="1" id="KW-0677">Repeat</keyword>
<accession>A0A6A6RWT2</accession>
<evidence type="ECO:0000313" key="4">
    <source>
        <dbReference type="EMBL" id="KAF2639800.1"/>
    </source>
</evidence>
<dbReference type="EMBL" id="MU006786">
    <property type="protein sequence ID" value="KAF2639800.1"/>
    <property type="molecule type" value="Genomic_DNA"/>
</dbReference>
<dbReference type="Gene3D" id="1.25.40.20">
    <property type="entry name" value="Ankyrin repeat-containing domain"/>
    <property type="match status" value="5"/>
</dbReference>
<feature type="repeat" description="ANK" evidence="3">
    <location>
        <begin position="30"/>
        <end position="62"/>
    </location>
</feature>
<feature type="non-terminal residue" evidence="4">
    <location>
        <position position="396"/>
    </location>
</feature>
<dbReference type="PANTHER" id="PTHR24198:SF165">
    <property type="entry name" value="ANKYRIN REPEAT-CONTAINING PROTEIN-RELATED"/>
    <property type="match status" value="1"/>
</dbReference>
<dbReference type="Pfam" id="PF12796">
    <property type="entry name" value="Ank_2"/>
    <property type="match status" value="4"/>
</dbReference>
<dbReference type="PANTHER" id="PTHR24198">
    <property type="entry name" value="ANKYRIN REPEAT AND PROTEIN KINASE DOMAIN-CONTAINING PROTEIN"/>
    <property type="match status" value="1"/>
</dbReference>
<dbReference type="PRINTS" id="PR01415">
    <property type="entry name" value="ANKYRIN"/>
</dbReference>
<feature type="repeat" description="ANK" evidence="3">
    <location>
        <begin position="134"/>
        <end position="166"/>
    </location>
</feature>
<sequence>ALHWAASEGKAEAVEFLLDHGADIEAKCSRGRTPLILAAEAGHEQVAKVLCTHGANLNTRSRNGGTCLTWAACRNHVEVLEFLLAQKVDIEAQDNKGHTALSLSAHFGHLKIHSPSMLPVLIENGANVHASYKSEASALHAAAAEGNLEALEFLIGLGMDMEKQTLKGYTPLACSLTWGQEKVALALLKAGADATWTTRQQYQTALHFAASNGMKDAVVEILKQPVQVNARDKHGWTALNEVCTKNTKGTLGIVSALLDAGANIELPHPNGDHPLHIALANENEEVAELLIDRGASITALGSRSRTPLHIAADLHLSSITYRLLSANVTTEAIDSDSWTPLCCVSYAPIAHQLIKHGANVNYADRDGWTPLHQAVYHGDVDVARILVMEGADVKAR</sequence>
<feature type="repeat" description="ANK" evidence="3">
    <location>
        <begin position="63"/>
        <end position="95"/>
    </location>
</feature>
<feature type="repeat" description="ANK" evidence="3">
    <location>
        <begin position="366"/>
        <end position="396"/>
    </location>
</feature>
<dbReference type="Proteomes" id="UP000799753">
    <property type="component" value="Unassembled WGS sequence"/>
</dbReference>
<dbReference type="SMART" id="SM00248">
    <property type="entry name" value="ANK"/>
    <property type="match status" value="12"/>
</dbReference>
<dbReference type="OrthoDB" id="3673852at2759"/>
<dbReference type="SUPFAM" id="SSF48403">
    <property type="entry name" value="Ankyrin repeat"/>
    <property type="match status" value="1"/>
</dbReference>
<dbReference type="PROSITE" id="PS50297">
    <property type="entry name" value="ANK_REP_REGION"/>
    <property type="match status" value="6"/>
</dbReference>
<gene>
    <name evidence="4" type="ORF">P280DRAFT_365466</name>
</gene>
<dbReference type="PROSITE" id="PS50088">
    <property type="entry name" value="ANK_REPEAT"/>
    <property type="match status" value="8"/>
</dbReference>
<dbReference type="InterPro" id="IPR002110">
    <property type="entry name" value="Ankyrin_rpt"/>
</dbReference>
<evidence type="ECO:0000256" key="2">
    <source>
        <dbReference type="ARBA" id="ARBA00023043"/>
    </source>
</evidence>
<name>A0A6A6RWT2_9PLEO</name>
<dbReference type="Pfam" id="PF13637">
    <property type="entry name" value="Ank_4"/>
    <property type="match status" value="1"/>
</dbReference>
<reference evidence="4" key="1">
    <citation type="journal article" date="2020" name="Stud. Mycol.">
        <title>101 Dothideomycetes genomes: a test case for predicting lifestyles and emergence of pathogens.</title>
        <authorList>
            <person name="Haridas S."/>
            <person name="Albert R."/>
            <person name="Binder M."/>
            <person name="Bloem J."/>
            <person name="Labutti K."/>
            <person name="Salamov A."/>
            <person name="Andreopoulos B."/>
            <person name="Baker S."/>
            <person name="Barry K."/>
            <person name="Bills G."/>
            <person name="Bluhm B."/>
            <person name="Cannon C."/>
            <person name="Castanera R."/>
            <person name="Culley D."/>
            <person name="Daum C."/>
            <person name="Ezra D."/>
            <person name="Gonzalez J."/>
            <person name="Henrissat B."/>
            <person name="Kuo A."/>
            <person name="Liang C."/>
            <person name="Lipzen A."/>
            <person name="Lutzoni F."/>
            <person name="Magnuson J."/>
            <person name="Mondo S."/>
            <person name="Nolan M."/>
            <person name="Ohm R."/>
            <person name="Pangilinan J."/>
            <person name="Park H.-J."/>
            <person name="Ramirez L."/>
            <person name="Alfaro M."/>
            <person name="Sun H."/>
            <person name="Tritt A."/>
            <person name="Yoshinaga Y."/>
            <person name="Zwiers L.-H."/>
            <person name="Turgeon B."/>
            <person name="Goodwin S."/>
            <person name="Spatafora J."/>
            <person name="Crous P."/>
            <person name="Grigoriev I."/>
        </authorList>
    </citation>
    <scope>NUCLEOTIDE SEQUENCE</scope>
    <source>
        <strain evidence="4">CBS 473.64</strain>
    </source>
</reference>
<evidence type="ECO:0000256" key="3">
    <source>
        <dbReference type="PROSITE-ProRule" id="PRU00023"/>
    </source>
</evidence>
<protein>
    <submittedName>
        <fullName evidence="4">Ankyrin</fullName>
    </submittedName>
</protein>
<feature type="repeat" description="ANK" evidence="3">
    <location>
        <begin position="96"/>
        <end position="133"/>
    </location>
</feature>
<feature type="repeat" description="ANK" evidence="3">
    <location>
        <begin position="270"/>
        <end position="302"/>
    </location>
</feature>
<evidence type="ECO:0000313" key="5">
    <source>
        <dbReference type="Proteomes" id="UP000799753"/>
    </source>
</evidence>
<keyword evidence="5" id="KW-1185">Reference proteome</keyword>
<proteinExistence type="predicted"/>
<feature type="non-terminal residue" evidence="4">
    <location>
        <position position="1"/>
    </location>
</feature>
<dbReference type="InterPro" id="IPR036770">
    <property type="entry name" value="Ankyrin_rpt-contain_sf"/>
</dbReference>
<keyword evidence="2 3" id="KW-0040">ANK repeat</keyword>
<feature type="repeat" description="ANK" evidence="3">
    <location>
        <begin position="1"/>
        <end position="29"/>
    </location>
</feature>